<gene>
    <name evidence="3" type="ORF">KDD17_00505</name>
</gene>
<dbReference type="PANTHER" id="PTHR34039:SF1">
    <property type="entry name" value="UPF0102 PROTEIN YRAN"/>
    <property type="match status" value="1"/>
</dbReference>
<dbReference type="InterPro" id="IPR011856">
    <property type="entry name" value="tRNA_endonuc-like_dom_sf"/>
</dbReference>
<dbReference type="SUPFAM" id="SSF52980">
    <property type="entry name" value="Restriction endonuclease-like"/>
    <property type="match status" value="1"/>
</dbReference>
<dbReference type="RefSeq" id="WP_212704791.1">
    <property type="nucleotide sequence ID" value="NZ_CP073581.1"/>
</dbReference>
<protein>
    <recommendedName>
        <fullName evidence="2">UPF0102 protein KDD17_00505</fullName>
    </recommendedName>
</protein>
<reference evidence="3" key="1">
    <citation type="submission" date="2021-04" db="EMBL/GenBank/DDBJ databases">
        <title>Complete genome sequence for Sulfitobacter sp. strain JK7-1.</title>
        <authorList>
            <person name="Park S.-J."/>
        </authorList>
    </citation>
    <scope>NUCLEOTIDE SEQUENCE</scope>
    <source>
        <strain evidence="3">JK7-1</strain>
    </source>
</reference>
<dbReference type="Gene3D" id="3.40.1350.10">
    <property type="match status" value="1"/>
</dbReference>
<dbReference type="AlphaFoldDB" id="A0A975PMD1"/>
<comment type="similarity">
    <text evidence="1 2">Belongs to the UPF0102 family.</text>
</comment>
<dbReference type="InterPro" id="IPR003509">
    <property type="entry name" value="UPF0102_YraN-like"/>
</dbReference>
<dbReference type="Pfam" id="PF02021">
    <property type="entry name" value="UPF0102"/>
    <property type="match status" value="1"/>
</dbReference>
<name>A0A975PMD1_9RHOB</name>
<organism evidence="3 4">
    <name type="scientific">Sulfitobacter albidus</name>
    <dbReference type="NCBI Taxonomy" id="2829501"/>
    <lineage>
        <taxon>Bacteria</taxon>
        <taxon>Pseudomonadati</taxon>
        <taxon>Pseudomonadota</taxon>
        <taxon>Alphaproteobacteria</taxon>
        <taxon>Rhodobacterales</taxon>
        <taxon>Roseobacteraceae</taxon>
        <taxon>Sulfitobacter</taxon>
    </lineage>
</organism>
<dbReference type="GO" id="GO:0003676">
    <property type="term" value="F:nucleic acid binding"/>
    <property type="evidence" value="ECO:0007669"/>
    <property type="project" value="InterPro"/>
</dbReference>
<sequence>MTKANAVHRGAMAHHAGAAAEHRIAQDYERRGFSLARRRWRGRAGEIDLILRDGDGLIFVEVKQSGSFARAAQRITQRQMHRIYASAEEFLGGEPRGALTDVRFDVALVNDYGETQIIENAFGHS</sequence>
<evidence type="ECO:0000313" key="4">
    <source>
        <dbReference type="Proteomes" id="UP000683291"/>
    </source>
</evidence>
<keyword evidence="4" id="KW-1185">Reference proteome</keyword>
<accession>A0A975PMD1</accession>
<dbReference type="PANTHER" id="PTHR34039">
    <property type="entry name" value="UPF0102 PROTEIN YRAN"/>
    <property type="match status" value="1"/>
</dbReference>
<dbReference type="KEGG" id="sual:KDD17_00505"/>
<evidence type="ECO:0000256" key="2">
    <source>
        <dbReference type="HAMAP-Rule" id="MF_00048"/>
    </source>
</evidence>
<evidence type="ECO:0000256" key="1">
    <source>
        <dbReference type="ARBA" id="ARBA00006738"/>
    </source>
</evidence>
<proteinExistence type="inferred from homology"/>
<dbReference type="HAMAP" id="MF_00048">
    <property type="entry name" value="UPF0102"/>
    <property type="match status" value="1"/>
</dbReference>
<evidence type="ECO:0000313" key="3">
    <source>
        <dbReference type="EMBL" id="QUJ76594.1"/>
    </source>
</evidence>
<dbReference type="EMBL" id="CP073581">
    <property type="protein sequence ID" value="QUJ76594.1"/>
    <property type="molecule type" value="Genomic_DNA"/>
</dbReference>
<dbReference type="InterPro" id="IPR011335">
    <property type="entry name" value="Restrct_endonuc-II-like"/>
</dbReference>
<dbReference type="Proteomes" id="UP000683291">
    <property type="component" value="Chromosome 1"/>
</dbReference>